<dbReference type="GO" id="GO:0005737">
    <property type="term" value="C:cytoplasm"/>
    <property type="evidence" value="ECO:0007669"/>
    <property type="project" value="TreeGrafter"/>
</dbReference>
<reference evidence="3" key="1">
    <citation type="submission" date="2018-05" db="EMBL/GenBank/DDBJ databases">
        <authorList>
            <person name="Lanie J.A."/>
            <person name="Ng W.-L."/>
            <person name="Kazmierczak K.M."/>
            <person name="Andrzejewski T.M."/>
            <person name="Davidsen T.M."/>
            <person name="Wayne K.J."/>
            <person name="Tettelin H."/>
            <person name="Glass J.I."/>
            <person name="Rusch D."/>
            <person name="Podicherti R."/>
            <person name="Tsui H.-C.T."/>
            <person name="Winkler M.E."/>
        </authorList>
    </citation>
    <scope>NUCLEOTIDE SEQUENCE</scope>
</reference>
<keyword evidence="1" id="KW-0560">Oxidoreductase</keyword>
<dbReference type="InterPro" id="IPR006076">
    <property type="entry name" value="FAD-dep_OxRdtase"/>
</dbReference>
<evidence type="ECO:0000256" key="1">
    <source>
        <dbReference type="ARBA" id="ARBA00023002"/>
    </source>
</evidence>
<dbReference type="Pfam" id="PF01266">
    <property type="entry name" value="DAO"/>
    <property type="match status" value="1"/>
</dbReference>
<name>A0A381XUS7_9ZZZZ</name>
<dbReference type="EMBL" id="UINC01016463">
    <property type="protein sequence ID" value="SVA68529.1"/>
    <property type="molecule type" value="Genomic_DNA"/>
</dbReference>
<dbReference type="InterPro" id="IPR036188">
    <property type="entry name" value="FAD/NAD-bd_sf"/>
</dbReference>
<proteinExistence type="predicted"/>
<feature type="domain" description="FAD dependent oxidoreductase" evidence="2">
    <location>
        <begin position="5"/>
        <end position="346"/>
    </location>
</feature>
<sequence>MKKDKIAVIGAGIVGASVAFHLSEYGKNVTVFDKDLPGSGATGHSFAWINAFGKLPRHYFNLNHRSMDLWARFNETLGVEVGLKWGGNVTYYADQQKGQRLLYQCERLQSWGYPIRTITREELSELEPNLNIGPFYAGIHTLTEGHVIPTRVAEACIVKVQDNGGDIYLDTSVESIVETAKEVVLNTRRGEFRFDKVVIAAGVDSTGLATSLGINLPQRVSPGVVTRTAPLPQIMKTLSTIYLPPGPGDEGEIHIRQATDGSLMCGAGDQENENDDDSQEYADSLLKRASRYFRSLDGVQAQRVPVGLRPMPKDGLPIIGFPNKSTRIYVTLMHSGVTLAPIVGALGALEIATESSVNSLKPYRPTRFN</sequence>
<dbReference type="GO" id="GO:0016491">
    <property type="term" value="F:oxidoreductase activity"/>
    <property type="evidence" value="ECO:0007669"/>
    <property type="project" value="UniProtKB-KW"/>
</dbReference>
<dbReference type="PANTHER" id="PTHR13847:SF289">
    <property type="entry name" value="GLYCINE OXIDASE"/>
    <property type="match status" value="1"/>
</dbReference>
<dbReference type="PANTHER" id="PTHR13847">
    <property type="entry name" value="SARCOSINE DEHYDROGENASE-RELATED"/>
    <property type="match status" value="1"/>
</dbReference>
<gene>
    <name evidence="3" type="ORF">METZ01_LOCUS121383</name>
</gene>
<dbReference type="Gene3D" id="3.50.50.60">
    <property type="entry name" value="FAD/NAD(P)-binding domain"/>
    <property type="match status" value="1"/>
</dbReference>
<evidence type="ECO:0000313" key="3">
    <source>
        <dbReference type="EMBL" id="SVA68529.1"/>
    </source>
</evidence>
<dbReference type="Gene3D" id="3.30.9.10">
    <property type="entry name" value="D-Amino Acid Oxidase, subunit A, domain 2"/>
    <property type="match status" value="1"/>
</dbReference>
<dbReference type="AlphaFoldDB" id="A0A381XUS7"/>
<dbReference type="SUPFAM" id="SSF54373">
    <property type="entry name" value="FAD-linked reductases, C-terminal domain"/>
    <property type="match status" value="1"/>
</dbReference>
<organism evidence="3">
    <name type="scientific">marine metagenome</name>
    <dbReference type="NCBI Taxonomy" id="408172"/>
    <lineage>
        <taxon>unclassified sequences</taxon>
        <taxon>metagenomes</taxon>
        <taxon>ecological metagenomes</taxon>
    </lineage>
</organism>
<dbReference type="SUPFAM" id="SSF51905">
    <property type="entry name" value="FAD/NAD(P)-binding domain"/>
    <property type="match status" value="1"/>
</dbReference>
<protein>
    <recommendedName>
        <fullName evidence="2">FAD dependent oxidoreductase domain-containing protein</fullName>
    </recommendedName>
</protein>
<accession>A0A381XUS7</accession>
<evidence type="ECO:0000259" key="2">
    <source>
        <dbReference type="Pfam" id="PF01266"/>
    </source>
</evidence>